<dbReference type="Proteomes" id="UP000193200">
    <property type="component" value="Unassembled WGS sequence"/>
</dbReference>
<keyword evidence="2" id="KW-1185">Reference proteome</keyword>
<dbReference type="Pfam" id="PF14269">
    <property type="entry name" value="Arylsulfotran_2"/>
    <property type="match status" value="1"/>
</dbReference>
<evidence type="ECO:0008006" key="3">
    <source>
        <dbReference type="Google" id="ProtNLM"/>
    </source>
</evidence>
<organism evidence="1 2">
    <name type="scientific">Oceanibacterium hippocampi</name>
    <dbReference type="NCBI Taxonomy" id="745714"/>
    <lineage>
        <taxon>Bacteria</taxon>
        <taxon>Pseudomonadati</taxon>
        <taxon>Pseudomonadota</taxon>
        <taxon>Alphaproteobacteria</taxon>
        <taxon>Sneathiellales</taxon>
        <taxon>Sneathiellaceae</taxon>
        <taxon>Oceanibacterium</taxon>
    </lineage>
</organism>
<sequence>MDRSVPLWFFFLCLLLGALFVVAFGWAVKSTVSGSDRSGLLGEVAVAVASFPTTVKDVLLELSSYASGDFKDESIRVPRPADADYSGFEPLPATPGIEVPGLLIRADRSAMADGWRMVTGAFALNGDMENAALLISPDLKIVRAWTLDEIPVDELEPRPKFRKLVHGLDILRDGSVIFAFEGGMSLQRFNSCGERDWTTGGGFHHSVTLDDAGETVWTFNGTGTIAQVAVGDGAILREISMDAVIAANPTIDILELRRLHPNDWGKNTRNTEGEWMPEKYHFNDVDPLPATMAASFDGFRAGDLLLSARSLNMVFVLDPESLEIKWWRIGETQRQHDPDWLSSGEIAVLNNRMSRDFSEIVAIDPVSFRKSVLFDGRDNDFYTRIRGKGQILDNGDLIVTSPQQARAFEVDRQGEVVFEVVNLKPDSETVNYVISELKWLPRDYFEMEAWKCPLAN</sequence>
<gene>
    <name evidence="1" type="ORF">OCH7691_03321</name>
</gene>
<dbReference type="InParanoid" id="A0A1Y5TXI5"/>
<evidence type="ECO:0000313" key="2">
    <source>
        <dbReference type="Proteomes" id="UP000193200"/>
    </source>
</evidence>
<accession>A0A1Y5TXI5</accession>
<reference evidence="1 2" key="1">
    <citation type="submission" date="2017-03" db="EMBL/GenBank/DDBJ databases">
        <authorList>
            <person name="Afonso C.L."/>
            <person name="Miller P.J."/>
            <person name="Scott M.A."/>
            <person name="Spackman E."/>
            <person name="Goraichik I."/>
            <person name="Dimitrov K.M."/>
            <person name="Suarez D.L."/>
            <person name="Swayne D.E."/>
        </authorList>
    </citation>
    <scope>NUCLEOTIDE SEQUENCE [LARGE SCALE GENOMIC DNA]</scope>
    <source>
        <strain evidence="1 2">CECT 7691</strain>
    </source>
</reference>
<dbReference type="OrthoDB" id="264813at2"/>
<dbReference type="SUPFAM" id="SSF50969">
    <property type="entry name" value="YVTN repeat-like/Quinoprotein amine dehydrogenase"/>
    <property type="match status" value="1"/>
</dbReference>
<evidence type="ECO:0000313" key="1">
    <source>
        <dbReference type="EMBL" id="SLN70794.1"/>
    </source>
</evidence>
<protein>
    <recommendedName>
        <fullName evidence="3">Arylsulfotransferase (ASST)</fullName>
    </recommendedName>
</protein>
<dbReference type="AlphaFoldDB" id="A0A1Y5TXI5"/>
<dbReference type="InterPro" id="IPR039535">
    <property type="entry name" value="ASST-like"/>
</dbReference>
<dbReference type="EMBL" id="FWFR01000003">
    <property type="protein sequence ID" value="SLN70794.1"/>
    <property type="molecule type" value="Genomic_DNA"/>
</dbReference>
<dbReference type="InterPro" id="IPR011044">
    <property type="entry name" value="Quino_amine_DH_bsu"/>
</dbReference>
<name>A0A1Y5TXI5_9PROT</name>
<proteinExistence type="predicted"/>